<reference evidence="2 3" key="1">
    <citation type="journal article" date="2016" name="Sci. Rep.">
        <title>The Dendrobium catenatum Lindl. genome sequence provides insights into polysaccharide synthase, floral development and adaptive evolution.</title>
        <authorList>
            <person name="Zhang G.Q."/>
            <person name="Xu Q."/>
            <person name="Bian C."/>
            <person name="Tsai W.C."/>
            <person name="Yeh C.M."/>
            <person name="Liu K.W."/>
            <person name="Yoshida K."/>
            <person name="Zhang L.S."/>
            <person name="Chang S.B."/>
            <person name="Chen F."/>
            <person name="Shi Y."/>
            <person name="Su Y.Y."/>
            <person name="Zhang Y.Q."/>
            <person name="Chen L.J."/>
            <person name="Yin Y."/>
            <person name="Lin M."/>
            <person name="Huang H."/>
            <person name="Deng H."/>
            <person name="Wang Z.W."/>
            <person name="Zhu S.L."/>
            <person name="Zhao X."/>
            <person name="Deng C."/>
            <person name="Niu S.C."/>
            <person name="Huang J."/>
            <person name="Wang M."/>
            <person name="Liu G.H."/>
            <person name="Yang H.J."/>
            <person name="Xiao X.J."/>
            <person name="Hsiao Y.Y."/>
            <person name="Wu W.L."/>
            <person name="Chen Y.Y."/>
            <person name="Mitsuda N."/>
            <person name="Ohme-Takagi M."/>
            <person name="Luo Y.B."/>
            <person name="Van de Peer Y."/>
            <person name="Liu Z.J."/>
        </authorList>
    </citation>
    <scope>NUCLEOTIDE SEQUENCE [LARGE SCALE GENOMIC DNA]</scope>
    <source>
        <tissue evidence="2">The whole plant</tissue>
    </source>
</reference>
<protein>
    <submittedName>
        <fullName evidence="2">Ribonuclease H protein</fullName>
    </submittedName>
</protein>
<sequence>MLNIDPQNLALNYKLKSINSQLSDCSASWTNWLLQRAKLKWLSKGEDDLKFLYARLKKRRNHSSSTLVASEDPTIRQDLINSITQHFEKLFNATPPVNTLESFSIPKGNVIPSHLSHLLTVNVSDVEIKEAIFLGSSKSSPGPDGFNFEFYKSTWLITGPLVCKAVKSFFSKGYLPKMAKATAIALIPKSTHASNISDYRPIALCNVFYKIISKILASRMKEIMPFIIGNNQAGFIKKRIATDNILLASEILSDFKKSAKNKLMCAKLDIRKAFDSVSRAFILSKMKQKGFPSSFIHWVKACILDVHFSICIDGALEGYFNSSYGIRQGCPLSPYLFCIAMDVFSCLIDNDSNQDNFIGFHKHGVNISHLLYADDLLIFGEASLNNRAALRKILDIFAKVSGLLVNHEKSQIIISSYISNPMDFCEALHMPSYCVKMTYLGLPISVKKCSKYDFLPLMHSIANHLAGWKARLLSMGGRLQFLKYTVCNTIAYWIRGSIIPKSCIKTLSRICAKFLFFGDPEAKKLHLITWKRTCKPKLNGGLGIPDLIGLQFATMSSLLFRFYNSKSILFNYLNAKYATPWTPALSRPSPLWNEIGKVALIIKPDICFD</sequence>
<feature type="domain" description="Reverse transcriptase" evidence="1">
    <location>
        <begin position="168"/>
        <end position="444"/>
    </location>
</feature>
<dbReference type="AlphaFoldDB" id="A0A2I0VP79"/>
<evidence type="ECO:0000313" key="2">
    <source>
        <dbReference type="EMBL" id="PKU65218.1"/>
    </source>
</evidence>
<dbReference type="PROSITE" id="PS50878">
    <property type="entry name" value="RT_POL"/>
    <property type="match status" value="1"/>
</dbReference>
<dbReference type="CDD" id="cd01650">
    <property type="entry name" value="RT_nLTR_like"/>
    <property type="match status" value="1"/>
</dbReference>
<dbReference type="PANTHER" id="PTHR31635:SF196">
    <property type="entry name" value="REVERSE TRANSCRIPTASE DOMAIN-CONTAINING PROTEIN-RELATED"/>
    <property type="match status" value="1"/>
</dbReference>
<keyword evidence="3" id="KW-1185">Reference proteome</keyword>
<evidence type="ECO:0000313" key="3">
    <source>
        <dbReference type="Proteomes" id="UP000233837"/>
    </source>
</evidence>
<name>A0A2I0VP79_9ASPA</name>
<dbReference type="Pfam" id="PF00078">
    <property type="entry name" value="RVT_1"/>
    <property type="match status" value="1"/>
</dbReference>
<dbReference type="EMBL" id="KZ503374">
    <property type="protein sequence ID" value="PKU65218.1"/>
    <property type="molecule type" value="Genomic_DNA"/>
</dbReference>
<dbReference type="InterPro" id="IPR043502">
    <property type="entry name" value="DNA/RNA_pol_sf"/>
</dbReference>
<evidence type="ECO:0000259" key="1">
    <source>
        <dbReference type="PROSITE" id="PS50878"/>
    </source>
</evidence>
<reference evidence="2 3" key="2">
    <citation type="journal article" date="2017" name="Nature">
        <title>The Apostasia genome and the evolution of orchids.</title>
        <authorList>
            <person name="Zhang G.Q."/>
            <person name="Liu K.W."/>
            <person name="Li Z."/>
            <person name="Lohaus R."/>
            <person name="Hsiao Y.Y."/>
            <person name="Niu S.C."/>
            <person name="Wang J.Y."/>
            <person name="Lin Y.C."/>
            <person name="Xu Q."/>
            <person name="Chen L.J."/>
            <person name="Yoshida K."/>
            <person name="Fujiwara S."/>
            <person name="Wang Z.W."/>
            <person name="Zhang Y.Q."/>
            <person name="Mitsuda N."/>
            <person name="Wang M."/>
            <person name="Liu G.H."/>
            <person name="Pecoraro L."/>
            <person name="Huang H.X."/>
            <person name="Xiao X.J."/>
            <person name="Lin M."/>
            <person name="Wu X.Y."/>
            <person name="Wu W.L."/>
            <person name="Chen Y.Y."/>
            <person name="Chang S.B."/>
            <person name="Sakamoto S."/>
            <person name="Ohme-Takagi M."/>
            <person name="Yagi M."/>
            <person name="Zeng S.J."/>
            <person name="Shen C.Y."/>
            <person name="Yeh C.M."/>
            <person name="Luo Y.B."/>
            <person name="Tsai W.C."/>
            <person name="Van de Peer Y."/>
            <person name="Liu Z.J."/>
        </authorList>
    </citation>
    <scope>NUCLEOTIDE SEQUENCE [LARGE SCALE GENOMIC DNA]</scope>
    <source>
        <tissue evidence="2">The whole plant</tissue>
    </source>
</reference>
<gene>
    <name evidence="2" type="ORF">MA16_Dca015929</name>
</gene>
<dbReference type="Proteomes" id="UP000233837">
    <property type="component" value="Unassembled WGS sequence"/>
</dbReference>
<dbReference type="InterPro" id="IPR000477">
    <property type="entry name" value="RT_dom"/>
</dbReference>
<proteinExistence type="predicted"/>
<accession>A0A2I0VP79</accession>
<dbReference type="SUPFAM" id="SSF56672">
    <property type="entry name" value="DNA/RNA polymerases"/>
    <property type="match status" value="1"/>
</dbReference>
<organism evidence="2 3">
    <name type="scientific">Dendrobium catenatum</name>
    <dbReference type="NCBI Taxonomy" id="906689"/>
    <lineage>
        <taxon>Eukaryota</taxon>
        <taxon>Viridiplantae</taxon>
        <taxon>Streptophyta</taxon>
        <taxon>Embryophyta</taxon>
        <taxon>Tracheophyta</taxon>
        <taxon>Spermatophyta</taxon>
        <taxon>Magnoliopsida</taxon>
        <taxon>Liliopsida</taxon>
        <taxon>Asparagales</taxon>
        <taxon>Orchidaceae</taxon>
        <taxon>Epidendroideae</taxon>
        <taxon>Malaxideae</taxon>
        <taxon>Dendrobiinae</taxon>
        <taxon>Dendrobium</taxon>
    </lineage>
</organism>
<dbReference type="PANTHER" id="PTHR31635">
    <property type="entry name" value="REVERSE TRANSCRIPTASE DOMAIN-CONTAINING PROTEIN-RELATED"/>
    <property type="match status" value="1"/>
</dbReference>